<keyword evidence="1" id="KW-1133">Transmembrane helix</keyword>
<accession>A0A381YLC2</accession>
<feature type="non-terminal residue" evidence="2">
    <location>
        <position position="1"/>
    </location>
</feature>
<organism evidence="2">
    <name type="scientific">marine metagenome</name>
    <dbReference type="NCBI Taxonomy" id="408172"/>
    <lineage>
        <taxon>unclassified sequences</taxon>
        <taxon>metagenomes</taxon>
        <taxon>ecological metagenomes</taxon>
    </lineage>
</organism>
<evidence type="ECO:0000256" key="1">
    <source>
        <dbReference type="SAM" id="Phobius"/>
    </source>
</evidence>
<feature type="transmembrane region" description="Helical" evidence="1">
    <location>
        <begin position="65"/>
        <end position="82"/>
    </location>
</feature>
<reference evidence="2" key="1">
    <citation type="submission" date="2018-05" db="EMBL/GenBank/DDBJ databases">
        <authorList>
            <person name="Lanie J.A."/>
            <person name="Ng W.-L."/>
            <person name="Kazmierczak K.M."/>
            <person name="Andrzejewski T.M."/>
            <person name="Davidsen T.M."/>
            <person name="Wayne K.J."/>
            <person name="Tettelin H."/>
            <person name="Glass J.I."/>
            <person name="Rusch D."/>
            <person name="Podicherti R."/>
            <person name="Tsui H.-C.T."/>
            <person name="Winkler M.E."/>
        </authorList>
    </citation>
    <scope>NUCLEOTIDE SEQUENCE</scope>
</reference>
<sequence>VPLLFAFSPPRFASDSCIGGVGETVMAEEYVVSVASDEEPRGASALGVIGVIWYELSGGIGPWGALRPLVALAVSLVPFLYLGQHFNGQHRKALGYFVIQLPLIFSVVLWPVLFIWSIVDAWWVSSGIIAKAESD</sequence>
<evidence type="ECO:0000313" key="2">
    <source>
        <dbReference type="EMBL" id="SVA77790.1"/>
    </source>
</evidence>
<keyword evidence="1" id="KW-0812">Transmembrane</keyword>
<dbReference type="AlphaFoldDB" id="A0A381YLC2"/>
<protein>
    <submittedName>
        <fullName evidence="2">Uncharacterized protein</fullName>
    </submittedName>
</protein>
<feature type="transmembrane region" description="Helical" evidence="1">
    <location>
        <begin position="94"/>
        <end position="119"/>
    </location>
</feature>
<keyword evidence="1" id="KW-0472">Membrane</keyword>
<name>A0A381YLC2_9ZZZZ</name>
<gene>
    <name evidence="2" type="ORF">METZ01_LOCUS130644</name>
</gene>
<dbReference type="EMBL" id="UINC01018504">
    <property type="protein sequence ID" value="SVA77790.1"/>
    <property type="molecule type" value="Genomic_DNA"/>
</dbReference>
<proteinExistence type="predicted"/>